<feature type="compositionally biased region" description="Acidic residues" evidence="1">
    <location>
        <begin position="21"/>
        <end position="35"/>
    </location>
</feature>
<feature type="compositionally biased region" description="Basic and acidic residues" evidence="1">
    <location>
        <begin position="301"/>
        <end position="320"/>
    </location>
</feature>
<dbReference type="AlphaFoldDB" id="A0A9P6DHH0"/>
<accession>A0A9P6DHH0</accession>
<feature type="compositionally biased region" description="Pro residues" evidence="1">
    <location>
        <begin position="199"/>
        <end position="216"/>
    </location>
</feature>
<sequence>MSWTRHSPGPGWAVLAVESSDSSDEPVLEYYDGDVDGISAPQMSPPESRNRQRCDSPVQGSQGRREWHLPSSSHRHHPISGDCSAPSSAAPSGIARPHTDTPEKLACTSSKGGANTIEDGIDVDVIVISSSEGENHDHAFYYKPTNSRSEKPKPKSKSDSRRHQGLNRQDIVGDVEATTQRGKVVFIDPDIVELSDTPDPLPPAPRSRPSRPPPRPLYLARRAPSLPPSESNASPPPHTPRRPLAPPPPRAHLSLPTLTPQPPPKVQLVHSAPQPFRARKSAYLSTYTPTPACASLPNARFRHEQAARHVERGRKESDGRKKMKKLLASESRNRDRDAEANDVIELSDTPGASLDDFDSDPDFAAFEDVVRTAQKRKRRTSHQQSPSPSVSAPATSSSLKPMRVSKAFAREQYATNSGSWTSSARKSASTAAKTFERNEEW</sequence>
<feature type="compositionally biased region" description="Pro residues" evidence="1">
    <location>
        <begin position="234"/>
        <end position="250"/>
    </location>
</feature>
<dbReference type="OrthoDB" id="10677747at2759"/>
<feature type="region of interest" description="Disordered" evidence="1">
    <location>
        <begin position="291"/>
        <end position="441"/>
    </location>
</feature>
<proteinExistence type="predicted"/>
<dbReference type="Proteomes" id="UP000807025">
    <property type="component" value="Unassembled WGS sequence"/>
</dbReference>
<feature type="compositionally biased region" description="Low complexity" evidence="1">
    <location>
        <begin position="123"/>
        <end position="132"/>
    </location>
</feature>
<feature type="compositionally biased region" description="Basic and acidic residues" evidence="1">
    <location>
        <begin position="148"/>
        <end position="162"/>
    </location>
</feature>
<keyword evidence="3" id="KW-1185">Reference proteome</keyword>
<evidence type="ECO:0000313" key="3">
    <source>
        <dbReference type="Proteomes" id="UP000807025"/>
    </source>
</evidence>
<comment type="caution">
    <text evidence="2">The sequence shown here is derived from an EMBL/GenBank/DDBJ whole genome shotgun (WGS) entry which is preliminary data.</text>
</comment>
<reference evidence="2" key="1">
    <citation type="submission" date="2020-11" db="EMBL/GenBank/DDBJ databases">
        <authorList>
            <consortium name="DOE Joint Genome Institute"/>
            <person name="Ahrendt S."/>
            <person name="Riley R."/>
            <person name="Andreopoulos W."/>
            <person name="Labutti K."/>
            <person name="Pangilinan J."/>
            <person name="Ruiz-Duenas F.J."/>
            <person name="Barrasa J.M."/>
            <person name="Sanchez-Garcia M."/>
            <person name="Camarero S."/>
            <person name="Miyauchi S."/>
            <person name="Serrano A."/>
            <person name="Linde D."/>
            <person name="Babiker R."/>
            <person name="Drula E."/>
            <person name="Ayuso-Fernandez I."/>
            <person name="Pacheco R."/>
            <person name="Padilla G."/>
            <person name="Ferreira P."/>
            <person name="Barriuso J."/>
            <person name="Kellner H."/>
            <person name="Castanera R."/>
            <person name="Alfaro M."/>
            <person name="Ramirez L."/>
            <person name="Pisabarro A.G."/>
            <person name="Kuo A."/>
            <person name="Tritt A."/>
            <person name="Lipzen A."/>
            <person name="He G."/>
            <person name="Yan M."/>
            <person name="Ng V."/>
            <person name="Cullen D."/>
            <person name="Martin F."/>
            <person name="Rosso M.-N."/>
            <person name="Henrissat B."/>
            <person name="Hibbett D."/>
            <person name="Martinez A.T."/>
            <person name="Grigoriev I.V."/>
        </authorList>
    </citation>
    <scope>NUCLEOTIDE SEQUENCE</scope>
    <source>
        <strain evidence="2">ATCC 90797</strain>
    </source>
</reference>
<evidence type="ECO:0000256" key="1">
    <source>
        <dbReference type="SAM" id="MobiDB-lite"/>
    </source>
</evidence>
<name>A0A9P6DHH0_PLEER</name>
<feature type="region of interest" description="Disordered" evidence="1">
    <location>
        <begin position="18"/>
        <end position="273"/>
    </location>
</feature>
<gene>
    <name evidence="2" type="ORF">BDN71DRAFT_1444939</name>
</gene>
<evidence type="ECO:0000313" key="2">
    <source>
        <dbReference type="EMBL" id="KAF9497438.1"/>
    </source>
</evidence>
<organism evidence="2 3">
    <name type="scientific">Pleurotus eryngii</name>
    <name type="common">Boletus of the steppes</name>
    <dbReference type="NCBI Taxonomy" id="5323"/>
    <lineage>
        <taxon>Eukaryota</taxon>
        <taxon>Fungi</taxon>
        <taxon>Dikarya</taxon>
        <taxon>Basidiomycota</taxon>
        <taxon>Agaricomycotina</taxon>
        <taxon>Agaricomycetes</taxon>
        <taxon>Agaricomycetidae</taxon>
        <taxon>Agaricales</taxon>
        <taxon>Pleurotineae</taxon>
        <taxon>Pleurotaceae</taxon>
        <taxon>Pleurotus</taxon>
    </lineage>
</organism>
<feature type="compositionally biased region" description="Low complexity" evidence="1">
    <location>
        <begin position="421"/>
        <end position="433"/>
    </location>
</feature>
<dbReference type="EMBL" id="MU154544">
    <property type="protein sequence ID" value="KAF9497438.1"/>
    <property type="molecule type" value="Genomic_DNA"/>
</dbReference>
<feature type="compositionally biased region" description="Low complexity" evidence="1">
    <location>
        <begin position="382"/>
        <end position="398"/>
    </location>
</feature>
<protein>
    <submittedName>
        <fullName evidence="2">Uncharacterized protein</fullName>
    </submittedName>
</protein>